<dbReference type="InterPro" id="IPR004181">
    <property type="entry name" value="Znf_MIZ"/>
</dbReference>
<keyword evidence="6" id="KW-0479">Metal-binding</keyword>
<evidence type="ECO:0000256" key="3">
    <source>
        <dbReference type="ARBA" id="ARBA00008212"/>
    </source>
</evidence>
<keyword evidence="7 13" id="KW-0863">Zinc-finger</keyword>
<protein>
    <recommendedName>
        <fullName evidence="4">E3 SUMO-protein ligase NSE2</fullName>
    </recommendedName>
    <alternativeName>
        <fullName evidence="11">E3 SUMO-protein transferase NSE2</fullName>
    </alternativeName>
    <alternativeName>
        <fullName evidence="12">Non-structural maintenance of chromosomes element 2 homolog</fullName>
    </alternativeName>
</protein>
<comment type="pathway">
    <text evidence="2">Protein modification; protein sumoylation.</text>
</comment>
<dbReference type="GO" id="GO:0000724">
    <property type="term" value="P:double-strand break repair via homologous recombination"/>
    <property type="evidence" value="ECO:0007669"/>
    <property type="project" value="InterPro"/>
</dbReference>
<evidence type="ECO:0000256" key="7">
    <source>
        <dbReference type="ARBA" id="ARBA00022771"/>
    </source>
</evidence>
<proteinExistence type="inferred from homology"/>
<dbReference type="OrthoDB" id="26899at2759"/>
<evidence type="ECO:0000256" key="12">
    <source>
        <dbReference type="ARBA" id="ARBA00032533"/>
    </source>
</evidence>
<keyword evidence="10" id="KW-0539">Nucleus</keyword>
<evidence type="ECO:0000256" key="4">
    <source>
        <dbReference type="ARBA" id="ARBA00020923"/>
    </source>
</evidence>
<evidence type="ECO:0000256" key="6">
    <source>
        <dbReference type="ARBA" id="ARBA00022723"/>
    </source>
</evidence>
<reference evidence="16" key="1">
    <citation type="submission" date="2022-01" db="EMBL/GenBank/DDBJ databases">
        <authorList>
            <person name="King R."/>
        </authorList>
    </citation>
    <scope>NUCLEOTIDE SEQUENCE</scope>
</reference>
<feature type="coiled-coil region" evidence="14">
    <location>
        <begin position="4"/>
        <end position="42"/>
    </location>
</feature>
<sequence>MALYERLEENLDKCIRSLDIWKQLINENCDDEQEKRMEMEKLTNCVKSYCDIDKQIKSTENALRKLDEKMNDPDSKGSEDIDHLFQEYLQDDPTASTNNYKESPLWKKVIGGHSDVVEVRQKKSKIDDTQFEELGDSLLCSNVFAPPIDPISKTVIQHPYKNKRCKHVYEYGTISNYIKQMKNKAKCPYIGCNNNNLRLTDLVEDGNLQVQISQYLETQQEEDDDSEDED</sequence>
<dbReference type="SUPFAM" id="SSF57850">
    <property type="entry name" value="RING/U-box"/>
    <property type="match status" value="1"/>
</dbReference>
<organism evidence="16 17">
    <name type="scientific">Phaedon cochleariae</name>
    <name type="common">Mustard beetle</name>
    <dbReference type="NCBI Taxonomy" id="80249"/>
    <lineage>
        <taxon>Eukaryota</taxon>
        <taxon>Metazoa</taxon>
        <taxon>Ecdysozoa</taxon>
        <taxon>Arthropoda</taxon>
        <taxon>Hexapoda</taxon>
        <taxon>Insecta</taxon>
        <taxon>Pterygota</taxon>
        <taxon>Neoptera</taxon>
        <taxon>Endopterygota</taxon>
        <taxon>Coleoptera</taxon>
        <taxon>Polyphaga</taxon>
        <taxon>Cucujiformia</taxon>
        <taxon>Chrysomeloidea</taxon>
        <taxon>Chrysomelidae</taxon>
        <taxon>Chrysomelinae</taxon>
        <taxon>Chrysomelini</taxon>
        <taxon>Phaedon</taxon>
    </lineage>
</organism>
<evidence type="ECO:0000259" key="15">
    <source>
        <dbReference type="PROSITE" id="PS51044"/>
    </source>
</evidence>
<feature type="domain" description="SP-RING-type" evidence="15">
    <location>
        <begin position="127"/>
        <end position="217"/>
    </location>
</feature>
<dbReference type="PROSITE" id="PS51044">
    <property type="entry name" value="ZF_SP_RING"/>
    <property type="match status" value="1"/>
</dbReference>
<dbReference type="EMBL" id="OU896714">
    <property type="protein sequence ID" value="CAH1178994.1"/>
    <property type="molecule type" value="Genomic_DNA"/>
</dbReference>
<name>A0A9P0DX08_PHACE</name>
<dbReference type="GO" id="GO:0061665">
    <property type="term" value="F:SUMO ligase activity"/>
    <property type="evidence" value="ECO:0007669"/>
    <property type="project" value="TreeGrafter"/>
</dbReference>
<evidence type="ECO:0000256" key="2">
    <source>
        <dbReference type="ARBA" id="ARBA00004718"/>
    </source>
</evidence>
<dbReference type="Pfam" id="PF11789">
    <property type="entry name" value="zf-Nse"/>
    <property type="match status" value="1"/>
</dbReference>
<dbReference type="GO" id="GO:0030915">
    <property type="term" value="C:Smc5-Smc6 complex"/>
    <property type="evidence" value="ECO:0007669"/>
    <property type="project" value="InterPro"/>
</dbReference>
<dbReference type="Proteomes" id="UP001153737">
    <property type="component" value="Chromosome 8"/>
</dbReference>
<dbReference type="PANTHER" id="PTHR21330:SF1">
    <property type="entry name" value="E3 SUMO-PROTEIN LIGASE NSE2"/>
    <property type="match status" value="1"/>
</dbReference>
<dbReference type="Gene3D" id="3.30.40.10">
    <property type="entry name" value="Zinc/RING finger domain, C3HC4 (zinc finger)"/>
    <property type="match status" value="1"/>
</dbReference>
<reference evidence="16" key="2">
    <citation type="submission" date="2022-10" db="EMBL/GenBank/DDBJ databases">
        <authorList>
            <consortium name="ENA_rothamsted_submissions"/>
            <consortium name="culmorum"/>
            <person name="King R."/>
        </authorList>
    </citation>
    <scope>NUCLEOTIDE SEQUENCE</scope>
</reference>
<dbReference type="GO" id="GO:0005634">
    <property type="term" value="C:nucleus"/>
    <property type="evidence" value="ECO:0007669"/>
    <property type="project" value="UniProtKB-SubCell"/>
</dbReference>
<evidence type="ECO:0000313" key="16">
    <source>
        <dbReference type="EMBL" id="CAH1178994.1"/>
    </source>
</evidence>
<keyword evidence="8" id="KW-0833">Ubl conjugation pathway</keyword>
<comment type="similarity">
    <text evidence="3">Belongs to the NSE2 family.</text>
</comment>
<dbReference type="AlphaFoldDB" id="A0A9P0DX08"/>
<evidence type="ECO:0000256" key="14">
    <source>
        <dbReference type="SAM" id="Coils"/>
    </source>
</evidence>
<keyword evidence="5" id="KW-0808">Transferase</keyword>
<evidence type="ECO:0000256" key="9">
    <source>
        <dbReference type="ARBA" id="ARBA00022833"/>
    </source>
</evidence>
<dbReference type="GO" id="GO:0008270">
    <property type="term" value="F:zinc ion binding"/>
    <property type="evidence" value="ECO:0007669"/>
    <property type="project" value="UniProtKB-KW"/>
</dbReference>
<gene>
    <name evidence="16" type="ORF">PHAECO_LOCUS11825</name>
</gene>
<evidence type="ECO:0000256" key="10">
    <source>
        <dbReference type="ARBA" id="ARBA00023242"/>
    </source>
</evidence>
<evidence type="ECO:0000313" key="17">
    <source>
        <dbReference type="Proteomes" id="UP001153737"/>
    </source>
</evidence>
<comment type="subcellular location">
    <subcellularLocation>
        <location evidence="1">Nucleus</location>
    </subcellularLocation>
</comment>
<accession>A0A9P0DX08</accession>
<keyword evidence="17" id="KW-1185">Reference proteome</keyword>
<dbReference type="GO" id="GO:0016925">
    <property type="term" value="P:protein sumoylation"/>
    <property type="evidence" value="ECO:0007669"/>
    <property type="project" value="TreeGrafter"/>
</dbReference>
<evidence type="ECO:0000256" key="8">
    <source>
        <dbReference type="ARBA" id="ARBA00022786"/>
    </source>
</evidence>
<evidence type="ECO:0000256" key="1">
    <source>
        <dbReference type="ARBA" id="ARBA00004123"/>
    </source>
</evidence>
<keyword evidence="14" id="KW-0175">Coiled coil</keyword>
<keyword evidence="9" id="KW-0862">Zinc</keyword>
<evidence type="ECO:0000256" key="13">
    <source>
        <dbReference type="PROSITE-ProRule" id="PRU00452"/>
    </source>
</evidence>
<dbReference type="InterPro" id="IPR026846">
    <property type="entry name" value="Nse2(Mms21)"/>
</dbReference>
<dbReference type="CDD" id="cd16651">
    <property type="entry name" value="SPL-RING_NSE2"/>
    <property type="match status" value="1"/>
</dbReference>
<evidence type="ECO:0000256" key="11">
    <source>
        <dbReference type="ARBA" id="ARBA00031731"/>
    </source>
</evidence>
<dbReference type="PANTHER" id="PTHR21330">
    <property type="entry name" value="E3 SUMO-PROTEIN LIGASE NSE2"/>
    <property type="match status" value="1"/>
</dbReference>
<evidence type="ECO:0000256" key="5">
    <source>
        <dbReference type="ARBA" id="ARBA00022679"/>
    </source>
</evidence>
<dbReference type="InterPro" id="IPR013083">
    <property type="entry name" value="Znf_RING/FYVE/PHD"/>
</dbReference>